<accession>A0AAD7RFZ6</accession>
<sequence length="128" mass="13438">MRGSSQEKVYLISRHGSDRPDQTRRRGEGRGRGLSRQGDPFDGAPGISLGLVSTAITRPVRPPRAKRAKSGAGDEAPLEECRPRDMGDEISGVGVGVGGGRSASPPSQRAVVCRCGDAGLVSDRRDEG</sequence>
<reference evidence="2" key="1">
    <citation type="journal article" date="2023" name="Science">
        <title>Genome structures resolve the early diversification of teleost fishes.</title>
        <authorList>
            <person name="Parey E."/>
            <person name="Louis A."/>
            <person name="Montfort J."/>
            <person name="Bouchez O."/>
            <person name="Roques C."/>
            <person name="Iampietro C."/>
            <person name="Lluch J."/>
            <person name="Castinel A."/>
            <person name="Donnadieu C."/>
            <person name="Desvignes T."/>
            <person name="Floi Bucao C."/>
            <person name="Jouanno E."/>
            <person name="Wen M."/>
            <person name="Mejri S."/>
            <person name="Dirks R."/>
            <person name="Jansen H."/>
            <person name="Henkel C."/>
            <person name="Chen W.J."/>
            <person name="Zahm M."/>
            <person name="Cabau C."/>
            <person name="Klopp C."/>
            <person name="Thompson A.W."/>
            <person name="Robinson-Rechavi M."/>
            <person name="Braasch I."/>
            <person name="Lecointre G."/>
            <person name="Bobe J."/>
            <person name="Postlethwait J.H."/>
            <person name="Berthelot C."/>
            <person name="Roest Crollius H."/>
            <person name="Guiguen Y."/>
        </authorList>
    </citation>
    <scope>NUCLEOTIDE SEQUENCE</scope>
    <source>
        <strain evidence="2">NC1722</strain>
    </source>
</reference>
<dbReference type="EMBL" id="JAINUG010000294">
    <property type="protein sequence ID" value="KAJ8383403.1"/>
    <property type="molecule type" value="Genomic_DNA"/>
</dbReference>
<feature type="compositionally biased region" description="Basic and acidic residues" evidence="1">
    <location>
        <begin position="15"/>
        <end position="31"/>
    </location>
</feature>
<comment type="caution">
    <text evidence="2">The sequence shown here is derived from an EMBL/GenBank/DDBJ whole genome shotgun (WGS) entry which is preliminary data.</text>
</comment>
<protein>
    <submittedName>
        <fullName evidence="2">Uncharacterized protein</fullName>
    </submittedName>
</protein>
<keyword evidence="3" id="KW-1185">Reference proteome</keyword>
<feature type="region of interest" description="Disordered" evidence="1">
    <location>
        <begin position="1"/>
        <end position="110"/>
    </location>
</feature>
<dbReference type="Proteomes" id="UP001221898">
    <property type="component" value="Unassembled WGS sequence"/>
</dbReference>
<organism evidence="2 3">
    <name type="scientific">Aldrovandia affinis</name>
    <dbReference type="NCBI Taxonomy" id="143900"/>
    <lineage>
        <taxon>Eukaryota</taxon>
        <taxon>Metazoa</taxon>
        <taxon>Chordata</taxon>
        <taxon>Craniata</taxon>
        <taxon>Vertebrata</taxon>
        <taxon>Euteleostomi</taxon>
        <taxon>Actinopterygii</taxon>
        <taxon>Neopterygii</taxon>
        <taxon>Teleostei</taxon>
        <taxon>Notacanthiformes</taxon>
        <taxon>Halosauridae</taxon>
        <taxon>Aldrovandia</taxon>
    </lineage>
</organism>
<evidence type="ECO:0000256" key="1">
    <source>
        <dbReference type="SAM" id="MobiDB-lite"/>
    </source>
</evidence>
<gene>
    <name evidence="2" type="ORF">AAFF_G00221030</name>
</gene>
<dbReference type="AlphaFoldDB" id="A0AAD7RFZ6"/>
<evidence type="ECO:0000313" key="2">
    <source>
        <dbReference type="EMBL" id="KAJ8383403.1"/>
    </source>
</evidence>
<evidence type="ECO:0000313" key="3">
    <source>
        <dbReference type="Proteomes" id="UP001221898"/>
    </source>
</evidence>
<proteinExistence type="predicted"/>
<name>A0AAD7RFZ6_9TELE</name>